<dbReference type="AlphaFoldDB" id="A0A0D6N709"/>
<dbReference type="EMBL" id="BAMV01000018">
    <property type="protein sequence ID" value="GAN61281.1"/>
    <property type="molecule type" value="Genomic_DNA"/>
</dbReference>
<gene>
    <name evidence="1" type="ORF">Abci_018_151</name>
    <name evidence="2" type="ORF">ACI01nite_04270</name>
</gene>
<dbReference type="PROSITE" id="PS51257">
    <property type="entry name" value="PROKAR_LIPOPROTEIN"/>
    <property type="match status" value="1"/>
</dbReference>
<reference evidence="1 3" key="1">
    <citation type="submission" date="2012-11" db="EMBL/GenBank/DDBJ databases">
        <title>Whole genome sequence of Acetobacter cibinongensis 4H-1.</title>
        <authorList>
            <person name="Azuma Y."/>
            <person name="Higashiura N."/>
            <person name="Hirakawa H."/>
            <person name="Matsushita K."/>
        </authorList>
    </citation>
    <scope>NUCLEOTIDE SEQUENCE [LARGE SCALE GENOMIC DNA]</scope>
    <source>
        <strain evidence="1 3">4H-1</strain>
    </source>
</reference>
<name>A0A0D6N709_9PROT</name>
<dbReference type="EMBL" id="BJVU01000001">
    <property type="protein sequence ID" value="GEL57825.1"/>
    <property type="molecule type" value="Genomic_DNA"/>
</dbReference>
<accession>A0A0D6N709</accession>
<keyword evidence="4" id="KW-1185">Reference proteome</keyword>
<dbReference type="Proteomes" id="UP000321891">
    <property type="component" value="Unassembled WGS sequence"/>
</dbReference>
<keyword evidence="1" id="KW-0449">Lipoprotein</keyword>
<evidence type="ECO:0000313" key="1">
    <source>
        <dbReference type="EMBL" id="GAN61281.1"/>
    </source>
</evidence>
<protein>
    <submittedName>
        <fullName evidence="1">Outer membrane lipoprotein carrier protein LolA</fullName>
    </submittedName>
</protein>
<dbReference type="STRING" id="1231339.Abci_018_151"/>
<evidence type="ECO:0000313" key="2">
    <source>
        <dbReference type="EMBL" id="GEL57825.1"/>
    </source>
</evidence>
<sequence length="198" mass="21461">MKKRTEYKSGAATMQRRSLFLAGPLLLASCAGGGKGLTSSGQSDVARVEAYMRDVQLNAVPFQQTWPNGATGGGVLTYHAGYLHLVYTAPHSMDLEASGTHAVFKDSRTGSETRMGLAHNPLGVLMGNPVHLSGDVTVTDIQKPPGILQISLTKTNNPSQGLVTLVFKDTGRTLRLFEMRLVDERRQTLFIRLPLPLQ</sequence>
<organism evidence="1 3">
    <name type="scientific">Acetobacter cibinongensis</name>
    <dbReference type="NCBI Taxonomy" id="146475"/>
    <lineage>
        <taxon>Bacteria</taxon>
        <taxon>Pseudomonadati</taxon>
        <taxon>Pseudomonadota</taxon>
        <taxon>Alphaproteobacteria</taxon>
        <taxon>Acetobacterales</taxon>
        <taxon>Acetobacteraceae</taxon>
        <taxon>Acetobacter</taxon>
    </lineage>
</organism>
<evidence type="ECO:0000313" key="4">
    <source>
        <dbReference type="Proteomes" id="UP000321891"/>
    </source>
</evidence>
<accession>A0A6N3SKI5</accession>
<dbReference type="Proteomes" id="UP000032671">
    <property type="component" value="Unassembled WGS sequence"/>
</dbReference>
<evidence type="ECO:0000313" key="3">
    <source>
        <dbReference type="Proteomes" id="UP000032671"/>
    </source>
</evidence>
<proteinExistence type="predicted"/>
<dbReference type="RefSeq" id="WP_244877661.1">
    <property type="nucleotide sequence ID" value="NZ_BAMV01000018.1"/>
</dbReference>
<comment type="caution">
    <text evidence="1">The sequence shown here is derived from an EMBL/GenBank/DDBJ whole genome shotgun (WGS) entry which is preliminary data.</text>
</comment>
<reference evidence="2 4" key="2">
    <citation type="submission" date="2019-07" db="EMBL/GenBank/DDBJ databases">
        <title>Whole genome shotgun sequence of Acetobacter cibinongensis NBRC 16605.</title>
        <authorList>
            <person name="Hosoyama A."/>
            <person name="Uohara A."/>
            <person name="Ohji S."/>
            <person name="Ichikawa N."/>
        </authorList>
    </citation>
    <scope>NUCLEOTIDE SEQUENCE [LARGE SCALE GENOMIC DNA]</scope>
    <source>
        <strain evidence="2 4">NBRC 16605</strain>
    </source>
</reference>